<organism evidence="1 2">
    <name type="scientific">Vibrio mediterranei</name>
    <dbReference type="NCBI Taxonomy" id="689"/>
    <lineage>
        <taxon>Bacteria</taxon>
        <taxon>Pseudomonadati</taxon>
        <taxon>Pseudomonadota</taxon>
        <taxon>Gammaproteobacteria</taxon>
        <taxon>Vibrionales</taxon>
        <taxon>Vibrionaceae</taxon>
        <taxon>Vibrio</taxon>
    </lineage>
</organism>
<proteinExistence type="predicted"/>
<name>A0A3G4VJN8_9VIBR</name>
<dbReference type="Proteomes" id="UP000279760">
    <property type="component" value="Plasmid unnamed"/>
</dbReference>
<reference evidence="1 2" key="1">
    <citation type="submission" date="2018-11" db="EMBL/GenBank/DDBJ databases">
        <title>Complete Genome Sequence of Vbrio mediterranei 117-T6: a Potential Pathogen Bacteria Isolated from the Conchocelis of Pyropia.</title>
        <authorList>
            <person name="Liu Q."/>
        </authorList>
    </citation>
    <scope>NUCLEOTIDE SEQUENCE [LARGE SCALE GENOMIC DNA]</scope>
    <source>
        <strain evidence="1 2">117-T6</strain>
        <plasmid evidence="1 2">unnamed</plasmid>
    </source>
</reference>
<geneLocation type="plasmid" evidence="1">
    <name>unnamed</name>
</geneLocation>
<evidence type="ECO:0000313" key="1">
    <source>
        <dbReference type="EMBL" id="AYV25033.1"/>
    </source>
</evidence>
<gene>
    <name evidence="1" type="ORF">ECB94_27375</name>
</gene>
<evidence type="ECO:0000313" key="2">
    <source>
        <dbReference type="Proteomes" id="UP000279760"/>
    </source>
</evidence>
<keyword evidence="1" id="KW-0614">Plasmid</keyword>
<sequence length="110" mass="12150">MGVSPSRQAATLSAVGDTSHKQLRLKETTLERGAVLYKCSKYENFNADEAKKGCRSNTEDWSGQYFAINRDVSDGYGVDYLNRNGKGTVYLHKFEVTAPIDAIETIGGYC</sequence>
<accession>A0A3G4VJN8</accession>
<dbReference type="EMBL" id="CP033579">
    <property type="protein sequence ID" value="AYV25033.1"/>
    <property type="molecule type" value="Genomic_DNA"/>
</dbReference>
<protein>
    <submittedName>
        <fullName evidence="1">Uncharacterized protein</fullName>
    </submittedName>
</protein>
<dbReference type="AlphaFoldDB" id="A0A3G4VJN8"/>